<keyword evidence="1" id="KW-0472">Membrane</keyword>
<feature type="transmembrane region" description="Helical" evidence="1">
    <location>
        <begin position="233"/>
        <end position="252"/>
    </location>
</feature>
<dbReference type="RefSeq" id="WP_098882569.1">
    <property type="nucleotide sequence ID" value="NZ_NUMG01000010.1"/>
</dbReference>
<dbReference type="PANTHER" id="PTHR37305:SF1">
    <property type="entry name" value="MEMBRANE PROTEIN"/>
    <property type="match status" value="1"/>
</dbReference>
<keyword evidence="1" id="KW-1133">Transmembrane helix</keyword>
<dbReference type="Proteomes" id="UP000225766">
    <property type="component" value="Unassembled WGS sequence"/>
</dbReference>
<dbReference type="PANTHER" id="PTHR37305">
    <property type="entry name" value="INTEGRAL MEMBRANE PROTEIN-RELATED"/>
    <property type="match status" value="1"/>
</dbReference>
<feature type="transmembrane region" description="Helical" evidence="1">
    <location>
        <begin position="136"/>
        <end position="155"/>
    </location>
</feature>
<keyword evidence="1" id="KW-0812">Transmembrane</keyword>
<sequence>MINLLKNELMKIFVKKNVYVFLTVLLTLQVATAFIIKSWLPAVERFSSYVTFTQFNFTIIAMLVTIFSISLMVKSIADEFQQGTIKQLLIRPKTRVAILLSKYFAMLITAVLFIVAALLVSMLAGGIRFGWTADDFTLAILLKIVMYEFVPIVFYITLALMLASIITTTILPVTITLFIFLLQNNIVNIATSMLKKYSDVVVFKHLSLRNLDANPLIGDGMNLLSEHFTLTMSFLYVVVHLLVMLVIASGVFKKRDIL</sequence>
<feature type="transmembrane region" description="Helical" evidence="1">
    <location>
        <begin position="57"/>
        <end position="77"/>
    </location>
</feature>
<feature type="transmembrane region" description="Helical" evidence="1">
    <location>
        <begin position="98"/>
        <end position="124"/>
    </location>
</feature>
<gene>
    <name evidence="2" type="ORF">COD19_10850</name>
</gene>
<evidence type="ECO:0000256" key="1">
    <source>
        <dbReference type="SAM" id="Phobius"/>
    </source>
</evidence>
<dbReference type="Pfam" id="PF12730">
    <property type="entry name" value="ABC2_membrane_4"/>
    <property type="match status" value="1"/>
</dbReference>
<feature type="transmembrane region" description="Helical" evidence="1">
    <location>
        <begin position="162"/>
        <end position="182"/>
    </location>
</feature>
<evidence type="ECO:0000313" key="3">
    <source>
        <dbReference type="Proteomes" id="UP000225766"/>
    </source>
</evidence>
<evidence type="ECO:0000313" key="2">
    <source>
        <dbReference type="EMBL" id="PGU02824.1"/>
    </source>
</evidence>
<name>A0A2C1LX72_BACCE</name>
<dbReference type="AlphaFoldDB" id="A0A2C1LX72"/>
<protein>
    <submittedName>
        <fullName evidence="2">ABC transporter permease</fullName>
    </submittedName>
</protein>
<organism evidence="2 3">
    <name type="scientific">Bacillus cereus</name>
    <dbReference type="NCBI Taxonomy" id="1396"/>
    <lineage>
        <taxon>Bacteria</taxon>
        <taxon>Bacillati</taxon>
        <taxon>Bacillota</taxon>
        <taxon>Bacilli</taxon>
        <taxon>Bacillales</taxon>
        <taxon>Bacillaceae</taxon>
        <taxon>Bacillus</taxon>
        <taxon>Bacillus cereus group</taxon>
    </lineage>
</organism>
<proteinExistence type="predicted"/>
<dbReference type="EMBL" id="NUMG01000010">
    <property type="protein sequence ID" value="PGU02824.1"/>
    <property type="molecule type" value="Genomic_DNA"/>
</dbReference>
<accession>A0A2C1LX72</accession>
<comment type="caution">
    <text evidence="2">The sequence shown here is derived from an EMBL/GenBank/DDBJ whole genome shotgun (WGS) entry which is preliminary data.</text>
</comment>
<reference evidence="2 3" key="1">
    <citation type="submission" date="2017-09" db="EMBL/GenBank/DDBJ databases">
        <title>Large-scale bioinformatics analysis of Bacillus genomes uncovers conserved roles of natural products in bacterial physiology.</title>
        <authorList>
            <consortium name="Agbiome Team Llc"/>
            <person name="Bleich R.M."/>
            <person name="Grubbs K.J."/>
            <person name="Santa Maria K.C."/>
            <person name="Allen S.E."/>
            <person name="Farag S."/>
            <person name="Shank E.A."/>
            <person name="Bowers A."/>
        </authorList>
    </citation>
    <scope>NUCLEOTIDE SEQUENCE [LARGE SCALE GENOMIC DNA]</scope>
    <source>
        <strain evidence="2 3">AFS040105</strain>
    </source>
</reference>